<dbReference type="Proteomes" id="UP000177199">
    <property type="component" value="Unassembled WGS sequence"/>
</dbReference>
<comment type="subcellular location">
    <subcellularLocation>
        <location evidence="1">Cell membrane</location>
        <topology evidence="1">Multi-pass membrane protein</topology>
    </subcellularLocation>
</comment>
<feature type="transmembrane region" description="Helical" evidence="7">
    <location>
        <begin position="388"/>
        <end position="408"/>
    </location>
</feature>
<dbReference type="Pfam" id="PF13440">
    <property type="entry name" value="Polysacc_synt_3"/>
    <property type="match status" value="1"/>
</dbReference>
<feature type="transmembrane region" description="Helical" evidence="7">
    <location>
        <begin position="21"/>
        <end position="42"/>
    </location>
</feature>
<comment type="similarity">
    <text evidence="2">Belongs to the polysaccharide synthase family.</text>
</comment>
<dbReference type="PANTHER" id="PTHR30250:SF10">
    <property type="entry name" value="LIPOPOLYSACCHARIDE BIOSYNTHESIS PROTEIN WZXC"/>
    <property type="match status" value="1"/>
</dbReference>
<evidence type="ECO:0000256" key="3">
    <source>
        <dbReference type="ARBA" id="ARBA00022475"/>
    </source>
</evidence>
<proteinExistence type="inferred from homology"/>
<feature type="transmembrane region" description="Helical" evidence="7">
    <location>
        <begin position="93"/>
        <end position="115"/>
    </location>
</feature>
<evidence type="ECO:0000256" key="2">
    <source>
        <dbReference type="ARBA" id="ARBA00007430"/>
    </source>
</evidence>
<keyword evidence="6 7" id="KW-0472">Membrane</keyword>
<dbReference type="EMBL" id="MFZV01000018">
    <property type="protein sequence ID" value="OGK31170.1"/>
    <property type="molecule type" value="Genomic_DNA"/>
</dbReference>
<gene>
    <name evidence="8" type="ORF">A3F29_01120</name>
</gene>
<evidence type="ECO:0000256" key="7">
    <source>
        <dbReference type="SAM" id="Phobius"/>
    </source>
</evidence>
<evidence type="ECO:0000313" key="9">
    <source>
        <dbReference type="Proteomes" id="UP000177199"/>
    </source>
</evidence>
<dbReference type="PANTHER" id="PTHR30250">
    <property type="entry name" value="PST FAMILY PREDICTED COLANIC ACID TRANSPORTER"/>
    <property type="match status" value="1"/>
</dbReference>
<comment type="caution">
    <text evidence="8">The sequence shown here is derived from an EMBL/GenBank/DDBJ whole genome shotgun (WGS) entry which is preliminary data.</text>
</comment>
<evidence type="ECO:0000256" key="6">
    <source>
        <dbReference type="ARBA" id="ARBA00023136"/>
    </source>
</evidence>
<dbReference type="InterPro" id="IPR050833">
    <property type="entry name" value="Poly_Biosynth_Transport"/>
</dbReference>
<evidence type="ECO:0000256" key="5">
    <source>
        <dbReference type="ARBA" id="ARBA00022989"/>
    </source>
</evidence>
<feature type="transmembrane region" description="Helical" evidence="7">
    <location>
        <begin position="48"/>
        <end position="73"/>
    </location>
</feature>
<feature type="transmembrane region" description="Helical" evidence="7">
    <location>
        <begin position="295"/>
        <end position="318"/>
    </location>
</feature>
<feature type="transmembrane region" description="Helical" evidence="7">
    <location>
        <begin position="363"/>
        <end position="382"/>
    </location>
</feature>
<keyword evidence="5 7" id="KW-1133">Transmembrane helix</keyword>
<dbReference type="GO" id="GO:0005886">
    <property type="term" value="C:plasma membrane"/>
    <property type="evidence" value="ECO:0007669"/>
    <property type="project" value="UniProtKB-SubCell"/>
</dbReference>
<organism evidence="8 9">
    <name type="scientific">Candidatus Roizmanbacteria bacterium RIFCSPHIGHO2_12_FULL_33_9</name>
    <dbReference type="NCBI Taxonomy" id="1802045"/>
    <lineage>
        <taxon>Bacteria</taxon>
        <taxon>Candidatus Roizmaniibacteriota</taxon>
    </lineage>
</organism>
<feature type="transmembrane region" description="Helical" evidence="7">
    <location>
        <begin position="162"/>
        <end position="178"/>
    </location>
</feature>
<keyword evidence="4 7" id="KW-0812">Transmembrane</keyword>
<feature type="transmembrane region" description="Helical" evidence="7">
    <location>
        <begin position="443"/>
        <end position="463"/>
    </location>
</feature>
<evidence type="ECO:0000313" key="8">
    <source>
        <dbReference type="EMBL" id="OGK31170.1"/>
    </source>
</evidence>
<keyword evidence="3" id="KW-1003">Cell membrane</keyword>
<dbReference type="AlphaFoldDB" id="A0A1F7HIW9"/>
<feature type="transmembrane region" description="Helical" evidence="7">
    <location>
        <begin position="121"/>
        <end position="142"/>
    </location>
</feature>
<accession>A0A1F7HIW9</accession>
<feature type="transmembrane region" description="Helical" evidence="7">
    <location>
        <begin position="330"/>
        <end position="351"/>
    </location>
</feature>
<sequence>MEQTGLTSSIKRKSFISAFSLFFQSGYSAVLGFIANLVITILLPPAVFGIYITVLSIIALLNYFSDVGLAASLIQKKQITENDIKTTFTAQQILIITFISLGFFATTTVKSFYNLPVDAVYLYWALLLSFFLSSLKTIPSIFLERKIQFQKIVLVQVVENSIFYISVTVLAILGFGLHSFTISVILRALTGVFLIYSLSFWVPKIGISIPSLKQLLSFGLPFQASSFLAIFKDELITLYLGKVLGFQTLGLIGFAKKWAEAPIRIIMDNVSRVIFPLIAKFQDDLKSVKNLSEKILYYQTSLLAPILIGLVLIMPKLIEIIPKYNKWESAIPLFYIFAASSLIVSFSAPFMNVLNALGKVKTTFLFMVFFSLMIWLMTPVFTSTLGELGFPIAHLIVSIFYFTVLIKAKSLFKFKILRPTHAFLLSALTMGVLVFAVDRLLTTTIITSTLIMISVGIISYYLLVRYFFGIKLISQLTSFYKK</sequence>
<protein>
    <recommendedName>
        <fullName evidence="10">Polysaccharide biosynthesis protein C-terminal domain-containing protein</fullName>
    </recommendedName>
</protein>
<feature type="transmembrane region" description="Helical" evidence="7">
    <location>
        <begin position="420"/>
        <end position="437"/>
    </location>
</feature>
<evidence type="ECO:0000256" key="4">
    <source>
        <dbReference type="ARBA" id="ARBA00022692"/>
    </source>
</evidence>
<evidence type="ECO:0000256" key="1">
    <source>
        <dbReference type="ARBA" id="ARBA00004651"/>
    </source>
</evidence>
<feature type="transmembrane region" description="Helical" evidence="7">
    <location>
        <begin position="184"/>
        <end position="203"/>
    </location>
</feature>
<evidence type="ECO:0008006" key="10">
    <source>
        <dbReference type="Google" id="ProtNLM"/>
    </source>
</evidence>
<name>A0A1F7HIW9_9BACT</name>
<reference evidence="8 9" key="1">
    <citation type="journal article" date="2016" name="Nat. Commun.">
        <title>Thousands of microbial genomes shed light on interconnected biogeochemical processes in an aquifer system.</title>
        <authorList>
            <person name="Anantharaman K."/>
            <person name="Brown C.T."/>
            <person name="Hug L.A."/>
            <person name="Sharon I."/>
            <person name="Castelle C.J."/>
            <person name="Probst A.J."/>
            <person name="Thomas B.C."/>
            <person name="Singh A."/>
            <person name="Wilkins M.J."/>
            <person name="Karaoz U."/>
            <person name="Brodie E.L."/>
            <person name="Williams K.H."/>
            <person name="Hubbard S.S."/>
            <person name="Banfield J.F."/>
        </authorList>
    </citation>
    <scope>NUCLEOTIDE SEQUENCE [LARGE SCALE GENOMIC DNA]</scope>
</reference>